<dbReference type="RefSeq" id="WP_128268841.1">
    <property type="nucleotide sequence ID" value="NZ_SAUW01000003.1"/>
</dbReference>
<accession>A0A443J1C8</accession>
<reference evidence="1 2" key="1">
    <citation type="submission" date="2019-01" db="EMBL/GenBank/DDBJ databases">
        <title>Sinorhodobacter populi sp. nov. isolated from the symptomatic bark tissue of Populus euramericana canker.</title>
        <authorList>
            <person name="Xu G."/>
        </authorList>
    </citation>
    <scope>NUCLEOTIDE SEQUENCE [LARGE SCALE GENOMIC DNA]</scope>
    <source>
        <strain evidence="1 2">2D-5</strain>
    </source>
</reference>
<evidence type="ECO:0000313" key="2">
    <source>
        <dbReference type="Proteomes" id="UP000285710"/>
    </source>
</evidence>
<protein>
    <submittedName>
        <fullName evidence="1">Uncharacterized protein</fullName>
    </submittedName>
</protein>
<sequence length="174" mass="19044">MSIEGDAPAYRGTSYILFEDLPLEEFGNRMPQVKVEVWGRSGVMEGLVRGVNVIPGTTEWGYSPAVVEQVELSSAQERQRNATTGEWEMVAVESVTGSRPENAARFAGVSDWSVSMDTLRAVLPEAKTASLVVAWFGTDLRAGQCLIEPRVEIKGKRTTPEWTAAGLTRALLQK</sequence>
<evidence type="ECO:0000313" key="1">
    <source>
        <dbReference type="EMBL" id="RWR14267.1"/>
    </source>
</evidence>
<name>A0A443J1C8_9RHOB</name>
<keyword evidence="2" id="KW-1185">Reference proteome</keyword>
<dbReference type="Proteomes" id="UP000285710">
    <property type="component" value="Unassembled WGS sequence"/>
</dbReference>
<proteinExistence type="predicted"/>
<comment type="caution">
    <text evidence="1">The sequence shown here is derived from an EMBL/GenBank/DDBJ whole genome shotgun (WGS) entry which is preliminary data.</text>
</comment>
<reference evidence="1 2" key="2">
    <citation type="submission" date="2019-01" db="EMBL/GenBank/DDBJ databases">
        <authorList>
            <person name="Li Y."/>
        </authorList>
    </citation>
    <scope>NUCLEOTIDE SEQUENCE [LARGE SCALE GENOMIC DNA]</scope>
    <source>
        <strain evidence="1 2">2D-5</strain>
    </source>
</reference>
<dbReference type="AlphaFoldDB" id="A0A443J1C8"/>
<organism evidence="1 2">
    <name type="scientific">Paenirhodobacter populi</name>
    <dbReference type="NCBI Taxonomy" id="2306993"/>
    <lineage>
        <taxon>Bacteria</taxon>
        <taxon>Pseudomonadati</taxon>
        <taxon>Pseudomonadota</taxon>
        <taxon>Alphaproteobacteria</taxon>
        <taxon>Rhodobacterales</taxon>
        <taxon>Rhodobacter group</taxon>
        <taxon>Paenirhodobacter</taxon>
    </lineage>
</organism>
<gene>
    <name evidence="1" type="ORF">D2T33_03365</name>
</gene>
<dbReference type="EMBL" id="SAUW01000003">
    <property type="protein sequence ID" value="RWR14267.1"/>
    <property type="molecule type" value="Genomic_DNA"/>
</dbReference>